<dbReference type="Proteomes" id="UP000051586">
    <property type="component" value="Unassembled WGS sequence"/>
</dbReference>
<feature type="domain" description="NAD(P)-binding" evidence="1">
    <location>
        <begin position="8"/>
        <end position="190"/>
    </location>
</feature>
<reference evidence="2 3" key="1">
    <citation type="journal article" date="2015" name="Genome Announc.">
        <title>Expanding the biotechnology potential of lactobacilli through comparative genomics of 213 strains and associated genera.</title>
        <authorList>
            <person name="Sun Z."/>
            <person name="Harris H.M."/>
            <person name="McCann A."/>
            <person name="Guo C."/>
            <person name="Argimon S."/>
            <person name="Zhang W."/>
            <person name="Yang X."/>
            <person name="Jeffery I.B."/>
            <person name="Cooney J.C."/>
            <person name="Kagawa T.F."/>
            <person name="Liu W."/>
            <person name="Song Y."/>
            <person name="Salvetti E."/>
            <person name="Wrobel A."/>
            <person name="Rasinkangas P."/>
            <person name="Parkhill J."/>
            <person name="Rea M.C."/>
            <person name="O'Sullivan O."/>
            <person name="Ritari J."/>
            <person name="Douillard F.P."/>
            <person name="Paul Ross R."/>
            <person name="Yang R."/>
            <person name="Briner A.E."/>
            <person name="Felis G.E."/>
            <person name="de Vos W.M."/>
            <person name="Barrangou R."/>
            <person name="Klaenhammer T.R."/>
            <person name="Caufield P.W."/>
            <person name="Cui Y."/>
            <person name="Zhang H."/>
            <person name="O'Toole P.W."/>
        </authorList>
    </citation>
    <scope>NUCLEOTIDE SEQUENCE [LARGE SCALE GENOMIC DNA]</scope>
    <source>
        <strain evidence="2 3">DSM 22689</strain>
    </source>
</reference>
<dbReference type="RefSeq" id="WP_054690939.1">
    <property type="nucleotide sequence ID" value="NZ_AYZI01000003.1"/>
</dbReference>
<gene>
    <name evidence="2" type="ORF">FC87_GL000700</name>
</gene>
<evidence type="ECO:0000313" key="3">
    <source>
        <dbReference type="Proteomes" id="UP000051586"/>
    </source>
</evidence>
<dbReference type="InterPro" id="IPR016040">
    <property type="entry name" value="NAD(P)-bd_dom"/>
</dbReference>
<evidence type="ECO:0000259" key="1">
    <source>
        <dbReference type="Pfam" id="PF13460"/>
    </source>
</evidence>
<dbReference type="Gene3D" id="3.40.50.720">
    <property type="entry name" value="NAD(P)-binding Rossmann-like Domain"/>
    <property type="match status" value="1"/>
</dbReference>
<evidence type="ECO:0000313" key="2">
    <source>
        <dbReference type="EMBL" id="KRM91875.1"/>
    </source>
</evidence>
<comment type="caution">
    <text evidence="2">The sequence shown here is derived from an EMBL/GenBank/DDBJ whole genome shotgun (WGS) entry which is preliminary data.</text>
</comment>
<dbReference type="AlphaFoldDB" id="A0A0R2CWD7"/>
<accession>A0A0R2CWD7</accession>
<dbReference type="EMBL" id="AYZI01000003">
    <property type="protein sequence ID" value="KRM91875.1"/>
    <property type="molecule type" value="Genomic_DNA"/>
</dbReference>
<dbReference type="PANTHER" id="PTHR15020:SF50">
    <property type="entry name" value="UPF0659 PROTEIN YMR090W"/>
    <property type="match status" value="1"/>
</dbReference>
<dbReference type="Pfam" id="PF13460">
    <property type="entry name" value="NAD_binding_10"/>
    <property type="match status" value="1"/>
</dbReference>
<protein>
    <submittedName>
        <fullName evidence="2">Saccharopine dehydrogenase related protein</fullName>
    </submittedName>
</protein>
<proteinExistence type="predicted"/>
<dbReference type="PATRIC" id="fig|1423745.4.peg.741"/>
<dbReference type="STRING" id="1423745.GCA_001311215_01782"/>
<dbReference type="InterPro" id="IPR036291">
    <property type="entry name" value="NAD(P)-bd_dom_sf"/>
</dbReference>
<dbReference type="PANTHER" id="PTHR15020">
    <property type="entry name" value="FLAVIN REDUCTASE-RELATED"/>
    <property type="match status" value="1"/>
</dbReference>
<name>A0A0R2CWD7_9LACO</name>
<sequence>MTNTLILGANGSIAQMVEADLLAKPDQHLTLYLRDSKRLENLSDNSQVTLVEGDVLDEAKLQVAMKGQDIVFVAMGATSTPKLIENVITAMKAENVKRVISINDLGIYGEVPGKFGKWNQSMVGSGLSVGKESDELLEKSGLDYTTLRLAWLGNGDDSDFETTQKGQPFKGTTVNRKGVAKLVTGIILDPKLYDKESIGVNRPGTEGDQPVF</sequence>
<dbReference type="SUPFAM" id="SSF51735">
    <property type="entry name" value="NAD(P)-binding Rossmann-fold domains"/>
    <property type="match status" value="1"/>
</dbReference>
<organism evidence="2 3">
    <name type="scientific">Fructilactobacillus florum DSM 22689 = JCM 16035</name>
    <dbReference type="NCBI Taxonomy" id="1423745"/>
    <lineage>
        <taxon>Bacteria</taxon>
        <taxon>Bacillati</taxon>
        <taxon>Bacillota</taxon>
        <taxon>Bacilli</taxon>
        <taxon>Lactobacillales</taxon>
        <taxon>Lactobacillaceae</taxon>
        <taxon>Fructilactobacillus</taxon>
    </lineage>
</organism>